<dbReference type="SUPFAM" id="SSF55811">
    <property type="entry name" value="Nudix"/>
    <property type="match status" value="1"/>
</dbReference>
<dbReference type="Pfam" id="PF00293">
    <property type="entry name" value="NUDIX"/>
    <property type="match status" value="1"/>
</dbReference>
<dbReference type="GO" id="GO:0003824">
    <property type="term" value="F:catalytic activity"/>
    <property type="evidence" value="ECO:0007669"/>
    <property type="project" value="UniProtKB-ARBA"/>
</dbReference>
<evidence type="ECO:0000313" key="2">
    <source>
        <dbReference type="EMBL" id="KKP90746.1"/>
    </source>
</evidence>
<dbReference type="InterPro" id="IPR000086">
    <property type="entry name" value="NUDIX_hydrolase_dom"/>
</dbReference>
<protein>
    <recommendedName>
        <fullName evidence="1">Nudix hydrolase domain-containing protein</fullName>
    </recommendedName>
</protein>
<reference evidence="2 3" key="1">
    <citation type="journal article" date="2015" name="Nature">
        <title>rRNA introns, odd ribosomes, and small enigmatic genomes across a large radiation of phyla.</title>
        <authorList>
            <person name="Brown C.T."/>
            <person name="Hug L.A."/>
            <person name="Thomas B.C."/>
            <person name="Sharon I."/>
            <person name="Castelle C.J."/>
            <person name="Singh A."/>
            <person name="Wilkins M.J."/>
            <person name="Williams K.H."/>
            <person name="Banfield J.F."/>
        </authorList>
    </citation>
    <scope>NUCLEOTIDE SEQUENCE [LARGE SCALE GENOMIC DNA]</scope>
</reference>
<dbReference type="PANTHER" id="PTHR10885">
    <property type="entry name" value="ISOPENTENYL-DIPHOSPHATE DELTA-ISOMERASE"/>
    <property type="match status" value="1"/>
</dbReference>
<dbReference type="PANTHER" id="PTHR10885:SF0">
    <property type="entry name" value="ISOPENTENYL-DIPHOSPHATE DELTA-ISOMERASE"/>
    <property type="match status" value="1"/>
</dbReference>
<dbReference type="AlphaFoldDB" id="A0A0G0DP55"/>
<accession>A0A0G0DP55</accession>
<dbReference type="InterPro" id="IPR015797">
    <property type="entry name" value="NUDIX_hydrolase-like_dom_sf"/>
</dbReference>
<evidence type="ECO:0000313" key="3">
    <source>
        <dbReference type="Proteomes" id="UP000034140"/>
    </source>
</evidence>
<proteinExistence type="predicted"/>
<feature type="domain" description="Nudix hydrolase" evidence="1">
    <location>
        <begin position="42"/>
        <end position="169"/>
    </location>
</feature>
<gene>
    <name evidence="2" type="ORF">UR96_C0039G0008</name>
</gene>
<sequence length="186" mass="21536">MTNYYNDLTTDPKEELLSHVDENDIEIEGIRREECHNESIKPWHRNSHVYIVNSKGELYITRRSHTKDTSPDLLTVTTAGHIRYQEDPKESAQRELMEELCLEATIHFVKKYKVDYGFEREFIYVYFGKTDNVPKIGNEEVGAIIPMPLDNVVKGIKDGSLKLAPGAQDVIQILISENILRHEMFN</sequence>
<dbReference type="PROSITE" id="PS51462">
    <property type="entry name" value="NUDIX"/>
    <property type="match status" value="1"/>
</dbReference>
<dbReference type="Proteomes" id="UP000034140">
    <property type="component" value="Unassembled WGS sequence"/>
</dbReference>
<dbReference type="EMBL" id="LBRE01000039">
    <property type="protein sequence ID" value="KKP90746.1"/>
    <property type="molecule type" value="Genomic_DNA"/>
</dbReference>
<dbReference type="Gene3D" id="3.90.79.10">
    <property type="entry name" value="Nucleoside Triphosphate Pyrophosphohydrolase"/>
    <property type="match status" value="1"/>
</dbReference>
<name>A0A0G0DP55_9BACT</name>
<organism evidence="2 3">
    <name type="scientific">candidate division WS6 bacterium GW2011_GWC1_36_11</name>
    <dbReference type="NCBI Taxonomy" id="1619090"/>
    <lineage>
        <taxon>Bacteria</taxon>
        <taxon>Candidatus Dojkabacteria</taxon>
    </lineage>
</organism>
<comment type="caution">
    <text evidence="2">The sequence shown here is derived from an EMBL/GenBank/DDBJ whole genome shotgun (WGS) entry which is preliminary data.</text>
</comment>
<evidence type="ECO:0000259" key="1">
    <source>
        <dbReference type="PROSITE" id="PS51462"/>
    </source>
</evidence>